<evidence type="ECO:0000313" key="3">
    <source>
        <dbReference type="RefSeq" id="XP_022088709.1"/>
    </source>
</evidence>
<dbReference type="Gene3D" id="3.40.50.300">
    <property type="entry name" value="P-loop containing nucleotide triphosphate hydrolases"/>
    <property type="match status" value="1"/>
</dbReference>
<dbReference type="PANTHER" id="PTHR32301:SF6">
    <property type="entry name" value="GOLVESIN-RELATED"/>
    <property type="match status" value="1"/>
</dbReference>
<dbReference type="OMA" id="CAYFTVM"/>
<dbReference type="InterPro" id="IPR027417">
    <property type="entry name" value="P-loop_NTPase"/>
</dbReference>
<evidence type="ECO:0000256" key="1">
    <source>
        <dbReference type="SAM" id="MobiDB-lite"/>
    </source>
</evidence>
<dbReference type="Proteomes" id="UP000694845">
    <property type="component" value="Unplaced"/>
</dbReference>
<proteinExistence type="predicted"/>
<name>A0A8B7Y675_ACAPL</name>
<organism evidence="2 3">
    <name type="scientific">Acanthaster planci</name>
    <name type="common">Crown-of-thorns starfish</name>
    <dbReference type="NCBI Taxonomy" id="133434"/>
    <lineage>
        <taxon>Eukaryota</taxon>
        <taxon>Metazoa</taxon>
        <taxon>Echinodermata</taxon>
        <taxon>Eleutherozoa</taxon>
        <taxon>Asterozoa</taxon>
        <taxon>Asteroidea</taxon>
        <taxon>Valvatacea</taxon>
        <taxon>Valvatida</taxon>
        <taxon>Acanthasteridae</taxon>
        <taxon>Acanthaster</taxon>
    </lineage>
</organism>
<protein>
    <submittedName>
        <fullName evidence="3">Uncharacterized protein LOC110978211</fullName>
    </submittedName>
</protein>
<dbReference type="GeneID" id="110978211"/>
<dbReference type="RefSeq" id="XP_022088709.1">
    <property type="nucleotide sequence ID" value="XM_022233017.1"/>
</dbReference>
<dbReference type="PANTHER" id="PTHR32301">
    <property type="entry name" value="COUNTIN RECEPTOR CNR3-RELATED"/>
    <property type="match status" value="1"/>
</dbReference>
<feature type="region of interest" description="Disordered" evidence="1">
    <location>
        <begin position="413"/>
        <end position="435"/>
    </location>
</feature>
<dbReference type="OrthoDB" id="10010208at2759"/>
<accession>A0A8B7Y675</accession>
<sequence length="482" mass="55511">MAWQLVVRARRLTWSAHGLRQRKILALIVGVSLFSCAHFLARSEGVFSAGLQRQETSENRVVHGSDVQRLNELGNGALWPPPPSSDQVTQEGEFPFKPARPPGDISELSGVNSLGRLRQAKMAVKRHEEPFPWPVRQNFIPNYFLNYDNASLSPAAEDKPMRFDSHSVLVYLHHNKAAGTTTKRCLSDIAGASLGRTVGPVLSSEGRLAVEARFMRKRRFKMRSTPNVYFGGYSFGLCDRYKKPCAYFTVMRDPYERTLSSHSYCKHARQDQLCSAQVARRVSLHEWALHQGSFFFRQLLFQPVFCSDKTRWMRYIDIEGVPHDFVMKQDWLRSAPCWFRQKLIMELTLNETLHEALLQYCLENMERWFTVIMLVDHYDESLQMAQQALKLPMYDRCAGRRYNAGSYNKTSNPINVSKSMEPNGTIAGHQPTTDPSAEKQLLELRKDPEIRKILRADELLYRKGVEIFNKQRVVFKKIQSQT</sequence>
<feature type="compositionally biased region" description="Polar residues" evidence="1">
    <location>
        <begin position="413"/>
        <end position="422"/>
    </location>
</feature>
<keyword evidence="2" id="KW-1185">Reference proteome</keyword>
<reference evidence="3" key="1">
    <citation type="submission" date="2025-08" db="UniProtKB">
        <authorList>
            <consortium name="RefSeq"/>
        </authorList>
    </citation>
    <scope>IDENTIFICATION</scope>
</reference>
<evidence type="ECO:0000313" key="2">
    <source>
        <dbReference type="Proteomes" id="UP000694845"/>
    </source>
</evidence>
<dbReference type="KEGG" id="aplc:110978211"/>
<gene>
    <name evidence="3" type="primary">LOC110978211</name>
</gene>
<dbReference type="AlphaFoldDB" id="A0A8B7Y675"/>
<dbReference type="InterPro" id="IPR053259">
    <property type="entry name" value="Golvesin-related_Golgi"/>
</dbReference>